<dbReference type="Proteomes" id="UP000692954">
    <property type="component" value="Unassembled WGS sequence"/>
</dbReference>
<evidence type="ECO:0008006" key="4">
    <source>
        <dbReference type="Google" id="ProtNLM"/>
    </source>
</evidence>
<proteinExistence type="predicted"/>
<comment type="caution">
    <text evidence="2">The sequence shown here is derived from an EMBL/GenBank/DDBJ whole genome shotgun (WGS) entry which is preliminary data.</text>
</comment>
<name>A0A8S1MGT8_9CILI</name>
<protein>
    <recommendedName>
        <fullName evidence="4">Transmembrane protein</fullName>
    </recommendedName>
</protein>
<keyword evidence="1" id="KW-0472">Membrane</keyword>
<feature type="transmembrane region" description="Helical" evidence="1">
    <location>
        <begin position="68"/>
        <end position="87"/>
    </location>
</feature>
<gene>
    <name evidence="2" type="ORF">PSON_ATCC_30995.1.T0320143</name>
</gene>
<evidence type="ECO:0000313" key="2">
    <source>
        <dbReference type="EMBL" id="CAD8074524.1"/>
    </source>
</evidence>
<accession>A0A8S1MGT8</accession>
<evidence type="ECO:0000256" key="1">
    <source>
        <dbReference type="SAM" id="Phobius"/>
    </source>
</evidence>
<keyword evidence="3" id="KW-1185">Reference proteome</keyword>
<dbReference type="EMBL" id="CAJJDN010000032">
    <property type="protein sequence ID" value="CAD8074524.1"/>
    <property type="molecule type" value="Genomic_DNA"/>
</dbReference>
<keyword evidence="1" id="KW-0812">Transmembrane</keyword>
<evidence type="ECO:0000313" key="3">
    <source>
        <dbReference type="Proteomes" id="UP000692954"/>
    </source>
</evidence>
<reference evidence="2" key="1">
    <citation type="submission" date="2021-01" db="EMBL/GenBank/DDBJ databases">
        <authorList>
            <consortium name="Genoscope - CEA"/>
            <person name="William W."/>
        </authorList>
    </citation>
    <scope>NUCLEOTIDE SEQUENCE</scope>
</reference>
<organism evidence="2 3">
    <name type="scientific">Paramecium sonneborni</name>
    <dbReference type="NCBI Taxonomy" id="65129"/>
    <lineage>
        <taxon>Eukaryota</taxon>
        <taxon>Sar</taxon>
        <taxon>Alveolata</taxon>
        <taxon>Ciliophora</taxon>
        <taxon>Intramacronucleata</taxon>
        <taxon>Oligohymenophorea</taxon>
        <taxon>Peniculida</taxon>
        <taxon>Parameciidae</taxon>
        <taxon>Paramecium</taxon>
    </lineage>
</organism>
<sequence length="98" mass="11805">MFDGYSQLLSIMVIYIYWFKCNLRMAIFYNVCNIYKQSYYLECCLENNDNNGICAIKFNSQELILTKVLQFFFFFTFQLIFLIFGIIDSMKIISFLEK</sequence>
<keyword evidence="1" id="KW-1133">Transmembrane helix</keyword>
<dbReference type="AlphaFoldDB" id="A0A8S1MGT8"/>